<sequence>MGFTAPGINTLPPDVPDIDTLKKLIADARIDEIDRRISDPTSSSDKHLVTWLKSKRQQLINTRVLGHSTSISGTLLSSKVYIPVQEFPECNFIGLILGPKGSTQKQLERITKSRIYIRGSYKDKHMEPLHCYITSETQECLEKAITVIENLIEESVLFGDNNKLKALQLQTINSHKGIDNKSINPWKRFYCWWIYHNRTHQ</sequence>
<keyword evidence="4" id="KW-1185">Reference proteome</keyword>
<dbReference type="HOGENOM" id="CLU_1348917_0_0_1"/>
<dbReference type="STRING" id="1354746.A0A0B2UM10"/>
<accession>A0A0B2UM10</accession>
<feature type="domain" description="K Homology" evidence="2">
    <location>
        <begin position="74"/>
        <end position="153"/>
    </location>
</feature>
<dbReference type="EMBL" id="JOKQ01000002">
    <property type="protein sequence ID" value="KHN70274.1"/>
    <property type="molecule type" value="Genomic_DNA"/>
</dbReference>
<dbReference type="Pfam" id="PF22675">
    <property type="entry name" value="KH-I_KHDC4-BBP"/>
    <property type="match status" value="1"/>
</dbReference>
<reference evidence="3 4" key="1">
    <citation type="journal article" date="2014" name="MBio">
        <title>The Ordospora colligata genome; evolution of extreme reduction in microsporidia and host-to-parasite horizontal gene transfer.</title>
        <authorList>
            <person name="Pombert J.-F."/>
            <person name="Haag K.L."/>
            <person name="Beidas S."/>
            <person name="Ebert D."/>
            <person name="Keeling P.J."/>
        </authorList>
    </citation>
    <scope>NUCLEOTIDE SEQUENCE [LARGE SCALE GENOMIC DNA]</scope>
    <source>
        <strain evidence="3 4">OC4</strain>
    </source>
</reference>
<proteinExistence type="predicted"/>
<dbReference type="InterPro" id="IPR045071">
    <property type="entry name" value="BBP-like"/>
</dbReference>
<evidence type="ECO:0000259" key="2">
    <source>
        <dbReference type="SMART" id="SM00322"/>
    </source>
</evidence>
<dbReference type="InterPro" id="IPR004087">
    <property type="entry name" value="KH_dom"/>
</dbReference>
<evidence type="ECO:0000256" key="1">
    <source>
        <dbReference type="ARBA" id="ARBA00022884"/>
    </source>
</evidence>
<protein>
    <recommendedName>
        <fullName evidence="2">K Homology domain-containing protein</fullName>
    </recommendedName>
</protein>
<dbReference type="SMART" id="SM00322">
    <property type="entry name" value="KH"/>
    <property type="match status" value="1"/>
</dbReference>
<organism evidence="3 4">
    <name type="scientific">Ordospora colligata OC4</name>
    <dbReference type="NCBI Taxonomy" id="1354746"/>
    <lineage>
        <taxon>Eukaryota</taxon>
        <taxon>Fungi</taxon>
        <taxon>Fungi incertae sedis</taxon>
        <taxon>Microsporidia</taxon>
        <taxon>Ordosporidae</taxon>
        <taxon>Ordospora</taxon>
    </lineage>
</organism>
<dbReference type="Proteomes" id="UP000031056">
    <property type="component" value="Unassembled WGS sequence"/>
</dbReference>
<dbReference type="SUPFAM" id="SSF54791">
    <property type="entry name" value="Eukaryotic type KH-domain (KH-domain type I)"/>
    <property type="match status" value="1"/>
</dbReference>
<dbReference type="RefSeq" id="XP_014564316.1">
    <property type="nucleotide sequence ID" value="XM_014708830.1"/>
</dbReference>
<gene>
    <name evidence="3" type="ORF">M896_021120</name>
</gene>
<evidence type="ECO:0000313" key="4">
    <source>
        <dbReference type="Proteomes" id="UP000031056"/>
    </source>
</evidence>
<dbReference type="AlphaFoldDB" id="A0A0B2UM10"/>
<dbReference type="GO" id="GO:0003723">
    <property type="term" value="F:RNA binding"/>
    <property type="evidence" value="ECO:0007669"/>
    <property type="project" value="UniProtKB-KW"/>
</dbReference>
<dbReference type="Gene3D" id="3.30.1370.10">
    <property type="entry name" value="K Homology domain, type 1"/>
    <property type="match status" value="1"/>
</dbReference>
<evidence type="ECO:0000313" key="3">
    <source>
        <dbReference type="EMBL" id="KHN70274.1"/>
    </source>
</evidence>
<dbReference type="InParanoid" id="A0A0B2UM10"/>
<dbReference type="PANTHER" id="PTHR11208">
    <property type="entry name" value="RNA-BINDING PROTEIN RELATED"/>
    <property type="match status" value="1"/>
</dbReference>
<dbReference type="GeneID" id="26261207"/>
<comment type="caution">
    <text evidence="3">The sequence shown here is derived from an EMBL/GenBank/DDBJ whole genome shotgun (WGS) entry which is preliminary data.</text>
</comment>
<dbReference type="InterPro" id="IPR036612">
    <property type="entry name" value="KH_dom_type_1_sf"/>
</dbReference>
<dbReference type="InterPro" id="IPR055256">
    <property type="entry name" value="KH_1_KHDC4/BBP-like"/>
</dbReference>
<name>A0A0B2UM10_9MICR</name>
<dbReference type="VEuPathDB" id="MicrosporidiaDB:M896_021120"/>
<keyword evidence="1" id="KW-0694">RNA-binding</keyword>
<dbReference type="OrthoDB" id="6777263at2759"/>